<reference evidence="2" key="1">
    <citation type="submission" date="2013-04" db="EMBL/GenBank/DDBJ databases">
        <title>The genome sequencing project of 58 acetic acid bacteria.</title>
        <authorList>
            <person name="Okamoto-Kainuma A."/>
            <person name="Ishikawa M."/>
            <person name="Umino S."/>
            <person name="Koizumi Y."/>
            <person name="Shiwa Y."/>
            <person name="Yoshikawa H."/>
            <person name="Matsutani M."/>
            <person name="Matsushita K."/>
        </authorList>
    </citation>
    <scope>NUCLEOTIDE SEQUENCE</scope>
    <source>
        <strain evidence="2">NBRC 106556</strain>
    </source>
</reference>
<feature type="compositionally biased region" description="Basic and acidic residues" evidence="1">
    <location>
        <begin position="13"/>
        <end position="23"/>
    </location>
</feature>
<gene>
    <name evidence="2" type="ORF">AA106556_0128</name>
</gene>
<comment type="caution">
    <text evidence="2">The sequence shown here is derived from an EMBL/GenBank/DDBJ whole genome shotgun (WGS) entry which is preliminary data.</text>
</comment>
<name>A0ABQ0QG44_9PROT</name>
<feature type="region of interest" description="Disordered" evidence="1">
    <location>
        <begin position="91"/>
        <end position="114"/>
    </location>
</feature>
<proteinExistence type="predicted"/>
<dbReference type="Proteomes" id="UP001062443">
    <property type="component" value="Unassembled WGS sequence"/>
</dbReference>
<dbReference type="EMBL" id="BAQB01000001">
    <property type="protein sequence ID" value="GBR43538.1"/>
    <property type="molecule type" value="Genomic_DNA"/>
</dbReference>
<organism evidence="2 3">
    <name type="scientific">Neokomagataea tanensis NBRC 106556</name>
    <dbReference type="NCBI Taxonomy" id="1223519"/>
    <lineage>
        <taxon>Bacteria</taxon>
        <taxon>Pseudomonadati</taxon>
        <taxon>Pseudomonadota</taxon>
        <taxon>Alphaproteobacteria</taxon>
        <taxon>Acetobacterales</taxon>
        <taxon>Acetobacteraceae</taxon>
        <taxon>Neokomagataea</taxon>
    </lineage>
</organism>
<feature type="region of interest" description="Disordered" evidence="1">
    <location>
        <begin position="1"/>
        <end position="23"/>
    </location>
</feature>
<protein>
    <submittedName>
        <fullName evidence="2">Uncharacterized protein</fullName>
    </submittedName>
</protein>
<evidence type="ECO:0000313" key="3">
    <source>
        <dbReference type="Proteomes" id="UP001062443"/>
    </source>
</evidence>
<keyword evidence="3" id="KW-1185">Reference proteome</keyword>
<evidence type="ECO:0000313" key="2">
    <source>
        <dbReference type="EMBL" id="GBR43538.1"/>
    </source>
</evidence>
<accession>A0ABQ0QG44</accession>
<sequence>MYPRDANKAPLFTDRKNPDTTARPERNILCHFPLCLKTVPHAAQHPPKRACIPFQINHILKITPRNRRQYEAYGPYFTTKQRAALNTIGQKKAGGETPPAIKSPKPLSVQLVGT</sequence>
<evidence type="ECO:0000256" key="1">
    <source>
        <dbReference type="SAM" id="MobiDB-lite"/>
    </source>
</evidence>